<evidence type="ECO:0000256" key="2">
    <source>
        <dbReference type="ARBA" id="ARBA00022468"/>
    </source>
</evidence>
<dbReference type="PROSITE" id="PS50238">
    <property type="entry name" value="RHOGAP"/>
    <property type="match status" value="1"/>
</dbReference>
<dbReference type="PROSITE" id="PS51021">
    <property type="entry name" value="BAR"/>
    <property type="match status" value="1"/>
</dbReference>
<reference evidence="9" key="2">
    <citation type="submission" date="2025-08" db="UniProtKB">
        <authorList>
            <consortium name="Ensembl"/>
        </authorList>
    </citation>
    <scope>IDENTIFICATION</scope>
</reference>
<feature type="compositionally biased region" description="Gly residues" evidence="6">
    <location>
        <begin position="581"/>
        <end position="600"/>
    </location>
</feature>
<dbReference type="SUPFAM" id="SSF103657">
    <property type="entry name" value="BAR/IMD domain-like"/>
    <property type="match status" value="1"/>
</dbReference>
<dbReference type="CDD" id="cd04386">
    <property type="entry name" value="RhoGAP_nadrin"/>
    <property type="match status" value="1"/>
</dbReference>
<dbReference type="InterPro" id="IPR047165">
    <property type="entry name" value="RHG17/44/SH3BP1-like"/>
</dbReference>
<evidence type="ECO:0000256" key="6">
    <source>
        <dbReference type="SAM" id="MobiDB-lite"/>
    </source>
</evidence>
<dbReference type="InterPro" id="IPR004148">
    <property type="entry name" value="BAR_dom"/>
</dbReference>
<reference evidence="9" key="3">
    <citation type="submission" date="2025-09" db="UniProtKB">
        <authorList>
            <consortium name="Ensembl"/>
        </authorList>
    </citation>
    <scope>IDENTIFICATION</scope>
</reference>
<dbReference type="GeneTree" id="ENSGT00940000156201"/>
<dbReference type="Pfam" id="PF00620">
    <property type="entry name" value="RhoGAP"/>
    <property type="match status" value="1"/>
</dbReference>
<keyword evidence="3" id="KW-0963">Cytoplasm</keyword>
<evidence type="ECO:0000259" key="8">
    <source>
        <dbReference type="PROSITE" id="PS51021"/>
    </source>
</evidence>
<proteinExistence type="predicted"/>
<organism evidence="9 10">
    <name type="scientific">Nothobranchius furzeri</name>
    <name type="common">Turquoise killifish</name>
    <dbReference type="NCBI Taxonomy" id="105023"/>
    <lineage>
        <taxon>Eukaryota</taxon>
        <taxon>Metazoa</taxon>
        <taxon>Chordata</taxon>
        <taxon>Craniata</taxon>
        <taxon>Vertebrata</taxon>
        <taxon>Euteleostomi</taxon>
        <taxon>Actinopterygii</taxon>
        <taxon>Neopterygii</taxon>
        <taxon>Teleostei</taxon>
        <taxon>Neoteleostei</taxon>
        <taxon>Acanthomorphata</taxon>
        <taxon>Ovalentaria</taxon>
        <taxon>Atherinomorphae</taxon>
        <taxon>Cyprinodontiformes</taxon>
        <taxon>Nothobranchiidae</taxon>
        <taxon>Nothobranchius</taxon>
    </lineage>
</organism>
<dbReference type="InterPro" id="IPR008936">
    <property type="entry name" value="Rho_GTPase_activation_prot"/>
</dbReference>
<dbReference type="GO" id="GO:0035020">
    <property type="term" value="P:regulation of Rac protein signal transduction"/>
    <property type="evidence" value="ECO:0007669"/>
    <property type="project" value="TreeGrafter"/>
</dbReference>
<dbReference type="FunFam" id="1.20.1270.60:FF:000053">
    <property type="entry name" value="SH3 domain-binding protein 1"/>
    <property type="match status" value="1"/>
</dbReference>
<evidence type="ECO:0000313" key="10">
    <source>
        <dbReference type="Proteomes" id="UP000694548"/>
    </source>
</evidence>
<accession>A0A8C6P959</accession>
<comment type="subcellular location">
    <subcellularLocation>
        <location evidence="1">Cytoplasm</location>
        <location evidence="1">Cytosol</location>
    </subcellularLocation>
</comment>
<name>A0A8C6P959_NOTFU</name>
<dbReference type="Proteomes" id="UP000694548">
    <property type="component" value="Chromosome sgr03"/>
</dbReference>
<dbReference type="Gene3D" id="1.20.1270.60">
    <property type="entry name" value="Arfaptin homology (AH) domain/BAR domain"/>
    <property type="match status" value="1"/>
</dbReference>
<feature type="domain" description="Rho-GAP" evidence="7">
    <location>
        <begin position="217"/>
        <end position="407"/>
    </location>
</feature>
<evidence type="ECO:0000256" key="3">
    <source>
        <dbReference type="ARBA" id="ARBA00022490"/>
    </source>
</evidence>
<feature type="region of interest" description="Disordered" evidence="6">
    <location>
        <begin position="422"/>
        <end position="461"/>
    </location>
</feature>
<keyword evidence="4" id="KW-0597">Phosphoprotein</keyword>
<dbReference type="GO" id="GO:0005096">
    <property type="term" value="F:GTPase activator activity"/>
    <property type="evidence" value="ECO:0007669"/>
    <property type="project" value="UniProtKB-KW"/>
</dbReference>
<evidence type="ECO:0000259" key="7">
    <source>
        <dbReference type="PROSITE" id="PS50238"/>
    </source>
</evidence>
<dbReference type="Pfam" id="PF03114">
    <property type="entry name" value="BAR"/>
    <property type="match status" value="1"/>
</dbReference>
<evidence type="ECO:0000256" key="5">
    <source>
        <dbReference type="SAM" id="Coils"/>
    </source>
</evidence>
<dbReference type="SMART" id="SM00721">
    <property type="entry name" value="BAR"/>
    <property type="match status" value="1"/>
</dbReference>
<dbReference type="GO" id="GO:0032956">
    <property type="term" value="P:regulation of actin cytoskeleton organization"/>
    <property type="evidence" value="ECO:0007669"/>
    <property type="project" value="TreeGrafter"/>
</dbReference>
<evidence type="ECO:0000256" key="1">
    <source>
        <dbReference type="ARBA" id="ARBA00004514"/>
    </source>
</evidence>
<evidence type="ECO:0000256" key="4">
    <source>
        <dbReference type="ARBA" id="ARBA00022553"/>
    </source>
</evidence>
<feature type="coiled-coil region" evidence="5">
    <location>
        <begin position="131"/>
        <end position="158"/>
    </location>
</feature>
<dbReference type="AlphaFoldDB" id="A0A8C6P959"/>
<keyword evidence="5" id="KW-0175">Coiled coil</keyword>
<keyword evidence="10" id="KW-1185">Reference proteome</keyword>
<feature type="compositionally biased region" description="Polar residues" evidence="6">
    <location>
        <begin position="543"/>
        <end position="556"/>
    </location>
</feature>
<dbReference type="PANTHER" id="PTHR14130">
    <property type="entry name" value="3BP-1 RELATED RHOGAP"/>
    <property type="match status" value="1"/>
</dbReference>
<feature type="compositionally biased region" description="Basic and acidic residues" evidence="6">
    <location>
        <begin position="429"/>
        <end position="438"/>
    </location>
</feature>
<dbReference type="InterPro" id="IPR000198">
    <property type="entry name" value="RhoGAP_dom"/>
</dbReference>
<gene>
    <name evidence="9" type="primary">arhgap17b</name>
</gene>
<feature type="domain" description="BAR" evidence="8">
    <location>
        <begin position="1"/>
        <end position="208"/>
    </location>
</feature>
<dbReference type="Gene3D" id="1.10.555.10">
    <property type="entry name" value="Rho GTPase activation protein"/>
    <property type="match status" value="1"/>
</dbReference>
<feature type="compositionally biased region" description="Polar residues" evidence="6">
    <location>
        <begin position="605"/>
        <end position="619"/>
    </location>
</feature>
<keyword evidence="2" id="KW-0343">GTPase activation</keyword>
<dbReference type="GO" id="GO:0005829">
    <property type="term" value="C:cytosol"/>
    <property type="evidence" value="ECO:0007669"/>
    <property type="project" value="UniProtKB-SubCell"/>
</dbReference>
<dbReference type="PANTHER" id="PTHR14130:SF3">
    <property type="entry name" value="RHO GTPASE-ACTIVATING PROTEIN 17"/>
    <property type="match status" value="1"/>
</dbReference>
<dbReference type="GO" id="GO:0007165">
    <property type="term" value="P:signal transduction"/>
    <property type="evidence" value="ECO:0007669"/>
    <property type="project" value="InterPro"/>
</dbReference>
<protein>
    <submittedName>
        <fullName evidence="9">Rho GTPase activating protein 17b</fullName>
    </submittedName>
</protein>
<dbReference type="SUPFAM" id="SSF48350">
    <property type="entry name" value="GTPase activation domain, GAP"/>
    <property type="match status" value="1"/>
</dbReference>
<feature type="region of interest" description="Disordered" evidence="6">
    <location>
        <begin position="519"/>
        <end position="619"/>
    </location>
</feature>
<dbReference type="InterPro" id="IPR027267">
    <property type="entry name" value="AH/BAR_dom_sf"/>
</dbReference>
<reference evidence="9" key="1">
    <citation type="submission" date="2014-08" db="EMBL/GenBank/DDBJ databases">
        <authorList>
            <person name="Senf B."/>
            <person name="Petzold A."/>
            <person name="Downie B.R."/>
            <person name="Koch P."/>
            <person name="Platzer M."/>
        </authorList>
    </citation>
    <scope>NUCLEOTIDE SEQUENCE [LARGE SCALE GENOMIC DNA]</scope>
    <source>
        <strain evidence="9">GRZ</strain>
    </source>
</reference>
<evidence type="ECO:0000313" key="9">
    <source>
        <dbReference type="Ensembl" id="ENSNFUP00015040006.1"/>
    </source>
</evidence>
<dbReference type="Ensembl" id="ENSNFUT00015041768.1">
    <property type="protein sequence ID" value="ENSNFUP00015040006.1"/>
    <property type="gene ID" value="ENSNFUG00015019167.1"/>
</dbReference>
<sequence length="619" mass="68144">GIERRLELVRTVSHNTHKKLVSCLQGQVLMSVQKKLPLTALSQSMQEGGGQLGDESLIGKMMDLCGEAESRLASELMQHERQIEKEILEPLNQLAEVDIPNILKQRRQLAKLVLDYDSAKTRWYQATKSTNQAMASKVDSLKDEMDEALNKVEMCKDQLSADLYNFASKEGDYARYYVMLLEAQADYHRRSLAALEAAIPAIHIQQDSWMEKPAFGTALEEHLKRSNREIALPIEACVMMLLETGMKEEGLFRIAAGASKLKKLKAALDCSTSQLEEFYSDPHAVAGALKSYLRELPEPLMTFSLYDEWIQASNVSDPDKRLQALWVTCDHLPKANKANFRYLVKFLARLTQESEVNKMTPSNIAIVLGPNLLWAKTEGTLAEMAAATTVHVVAIIEPIIQHADWFFPDEVDFNVSGMFSMPSHPPTPDLDHGLDRKRPGSLGQDGDSHTPRKDRYLSRPNLSLSLSRPKTLSRQESRGPAVKCSLSPRVSLLLSLSLSVSCFRHSFCLMVCPPELSPLSPPLLRSPVSKPPEPTPRRAGTVNRKQTQLTSPTFQPTLPPLESGGPPSQQSEPQLEAHQPGSGGAGAASAGGGDALGGGVRVATAQPQTVTQLSAEESR</sequence>
<dbReference type="SMART" id="SM00324">
    <property type="entry name" value="RhoGAP"/>
    <property type="match status" value="1"/>
</dbReference>
<feature type="compositionally biased region" description="Basic and acidic residues" evidence="6">
    <location>
        <begin position="446"/>
        <end position="457"/>
    </location>
</feature>
<dbReference type="FunFam" id="1.10.555.10:FF:000001">
    <property type="entry name" value="Rho GTPase activating protein 44"/>
    <property type="match status" value="1"/>
</dbReference>